<dbReference type="EMBL" id="BAAAOS010000048">
    <property type="protein sequence ID" value="GAA1599947.1"/>
    <property type="molecule type" value="Genomic_DNA"/>
</dbReference>
<feature type="region of interest" description="Disordered" evidence="1">
    <location>
        <begin position="36"/>
        <end position="67"/>
    </location>
</feature>
<dbReference type="RefSeq" id="WP_344220284.1">
    <property type="nucleotide sequence ID" value="NZ_BAAAOS010000048.1"/>
</dbReference>
<keyword evidence="3" id="KW-1185">Reference proteome</keyword>
<sequence>MAHGAVRRSGQLLGWLRLELAGARIGIRERLGRLRHRNQAAGPRPDRYIPAYDPRLPRGQATHGPDD</sequence>
<dbReference type="Proteomes" id="UP001500393">
    <property type="component" value="Unassembled WGS sequence"/>
</dbReference>
<comment type="caution">
    <text evidence="2">The sequence shown here is derived from an EMBL/GenBank/DDBJ whole genome shotgun (WGS) entry which is preliminary data.</text>
</comment>
<proteinExistence type="predicted"/>
<evidence type="ECO:0000256" key="1">
    <source>
        <dbReference type="SAM" id="MobiDB-lite"/>
    </source>
</evidence>
<evidence type="ECO:0000313" key="3">
    <source>
        <dbReference type="Proteomes" id="UP001500393"/>
    </source>
</evidence>
<evidence type="ECO:0000313" key="2">
    <source>
        <dbReference type="EMBL" id="GAA1599947.1"/>
    </source>
</evidence>
<organism evidence="2 3">
    <name type="scientific">Kribbella sancticallisti</name>
    <dbReference type="NCBI Taxonomy" id="460087"/>
    <lineage>
        <taxon>Bacteria</taxon>
        <taxon>Bacillati</taxon>
        <taxon>Actinomycetota</taxon>
        <taxon>Actinomycetes</taxon>
        <taxon>Propionibacteriales</taxon>
        <taxon>Kribbellaceae</taxon>
        <taxon>Kribbella</taxon>
    </lineage>
</organism>
<protein>
    <submittedName>
        <fullName evidence="2">Uncharacterized protein</fullName>
    </submittedName>
</protein>
<reference evidence="2 3" key="1">
    <citation type="journal article" date="2019" name="Int. J. Syst. Evol. Microbiol.">
        <title>The Global Catalogue of Microorganisms (GCM) 10K type strain sequencing project: providing services to taxonomists for standard genome sequencing and annotation.</title>
        <authorList>
            <consortium name="The Broad Institute Genomics Platform"/>
            <consortium name="The Broad Institute Genome Sequencing Center for Infectious Disease"/>
            <person name="Wu L."/>
            <person name="Ma J."/>
        </authorList>
    </citation>
    <scope>NUCLEOTIDE SEQUENCE [LARGE SCALE GENOMIC DNA]</scope>
    <source>
        <strain evidence="2 3">JCM 14969</strain>
    </source>
</reference>
<accession>A0ABN2EAI8</accession>
<name>A0ABN2EAI8_9ACTN</name>
<gene>
    <name evidence="2" type="ORF">GCM10009789_62610</name>
</gene>